<dbReference type="GO" id="GO:0005886">
    <property type="term" value="C:plasma membrane"/>
    <property type="evidence" value="ECO:0007669"/>
    <property type="project" value="TreeGrafter"/>
</dbReference>
<evidence type="ECO:0000256" key="2">
    <source>
        <dbReference type="SAM" id="Phobius"/>
    </source>
</evidence>
<evidence type="ECO:0000313" key="4">
    <source>
        <dbReference type="EMBL" id="RUS88504.1"/>
    </source>
</evidence>
<accession>A0A3S1BHP4</accession>
<feature type="chain" id="PRO_5018791363" evidence="3">
    <location>
        <begin position="24"/>
        <end position="519"/>
    </location>
</feature>
<evidence type="ECO:0000313" key="5">
    <source>
        <dbReference type="Proteomes" id="UP000271974"/>
    </source>
</evidence>
<feature type="region of interest" description="Disordered" evidence="1">
    <location>
        <begin position="485"/>
        <end position="508"/>
    </location>
</feature>
<protein>
    <submittedName>
        <fullName evidence="4">Uncharacterized protein</fullName>
    </submittedName>
</protein>
<reference evidence="4 5" key="1">
    <citation type="submission" date="2019-01" db="EMBL/GenBank/DDBJ databases">
        <title>A draft genome assembly of the solar-powered sea slug Elysia chlorotica.</title>
        <authorList>
            <person name="Cai H."/>
            <person name="Li Q."/>
            <person name="Fang X."/>
            <person name="Li J."/>
            <person name="Curtis N.E."/>
            <person name="Altenburger A."/>
            <person name="Shibata T."/>
            <person name="Feng M."/>
            <person name="Maeda T."/>
            <person name="Schwartz J.A."/>
            <person name="Shigenobu S."/>
            <person name="Lundholm N."/>
            <person name="Nishiyama T."/>
            <person name="Yang H."/>
            <person name="Hasebe M."/>
            <person name="Li S."/>
            <person name="Pierce S.K."/>
            <person name="Wang J."/>
        </authorList>
    </citation>
    <scope>NUCLEOTIDE SEQUENCE [LARGE SCALE GENOMIC DNA]</scope>
    <source>
        <strain evidence="4">EC2010</strain>
        <tissue evidence="4">Whole organism of an adult</tissue>
    </source>
</reference>
<feature type="signal peptide" evidence="3">
    <location>
        <begin position="1"/>
        <end position="23"/>
    </location>
</feature>
<keyword evidence="2" id="KW-0472">Membrane</keyword>
<keyword evidence="2" id="KW-1133">Transmembrane helix</keyword>
<keyword evidence="2" id="KW-0812">Transmembrane</keyword>
<dbReference type="OrthoDB" id="6500045at2759"/>
<dbReference type="PANTHER" id="PTHR11861:SF8">
    <property type="entry name" value="PKD DOMAIN-CONTAINING PROTEIN"/>
    <property type="match status" value="1"/>
</dbReference>
<gene>
    <name evidence="4" type="ORF">EGW08_003762</name>
</gene>
<comment type="caution">
    <text evidence="4">The sequence shown here is derived from an EMBL/GenBank/DDBJ whole genome shotgun (WGS) entry which is preliminary data.</text>
</comment>
<sequence>MSCCGKYFALQILLESFLVCVQGEVNYFALGTKALRVKKYVATDSSSTIPPTLPTEPPIVTLEPATKVRYRLNLTNPGPSVLDSTLSFVAELKTESGEEIPSGMNFSYLWMNMADLKALRTKDEFKAKIPLIFPSQGNGSVEAGDYTMTVVVSEESNPSKILAFQTKKFVLTEKLNGHLHIRQDLEFQRLSNTFSTNREFAANAILLDQFEEEQKPHYQFFWFEDEKFIVSTQRPEVVTLVDKPGNFSLRSEVLATVAVNINQQKKAEGPNKLTEKGTKRGAGVSVGSDVKNGLFEEKLYFKDPLDLCYIDRVDTEPSDRDVKLGVSAVINITCEGSAPTAVCLNLTRYNGSAPLPTNQSCRPQTFLDVLHHQVKVTFNASGWHDVHFFIFNDVSVKRYTLAYYAYDPSSANIPALVLPAVFATLGLLVIVGGAAYIMRLRKKPLVEVADFDFHPTLNESSSATPGMRLSLVANTIKFMLSRRKLASPRPSKPSLNSSDLQHSGGSTNMEEGAHLYEAL</sequence>
<dbReference type="EMBL" id="RQTK01000081">
    <property type="protein sequence ID" value="RUS88504.1"/>
    <property type="molecule type" value="Genomic_DNA"/>
</dbReference>
<evidence type="ECO:0000256" key="1">
    <source>
        <dbReference type="SAM" id="MobiDB-lite"/>
    </source>
</evidence>
<dbReference type="Proteomes" id="UP000271974">
    <property type="component" value="Unassembled WGS sequence"/>
</dbReference>
<dbReference type="AlphaFoldDB" id="A0A3S1BHP4"/>
<name>A0A3S1BHP4_ELYCH</name>
<evidence type="ECO:0000256" key="3">
    <source>
        <dbReference type="SAM" id="SignalP"/>
    </source>
</evidence>
<keyword evidence="3" id="KW-0732">Signal</keyword>
<dbReference type="InterPro" id="IPR045219">
    <property type="entry name" value="PKAT"/>
</dbReference>
<dbReference type="PANTHER" id="PTHR11861">
    <property type="entry name" value="MELANOCYTE PROTEIN PMEL 17-RELATED"/>
    <property type="match status" value="1"/>
</dbReference>
<keyword evidence="5" id="KW-1185">Reference proteome</keyword>
<organism evidence="4 5">
    <name type="scientific">Elysia chlorotica</name>
    <name type="common">Eastern emerald elysia</name>
    <name type="synonym">Sea slug</name>
    <dbReference type="NCBI Taxonomy" id="188477"/>
    <lineage>
        <taxon>Eukaryota</taxon>
        <taxon>Metazoa</taxon>
        <taxon>Spiralia</taxon>
        <taxon>Lophotrochozoa</taxon>
        <taxon>Mollusca</taxon>
        <taxon>Gastropoda</taxon>
        <taxon>Heterobranchia</taxon>
        <taxon>Euthyneura</taxon>
        <taxon>Panpulmonata</taxon>
        <taxon>Sacoglossa</taxon>
        <taxon>Placobranchoidea</taxon>
        <taxon>Plakobranchidae</taxon>
        <taxon>Elysia</taxon>
    </lineage>
</organism>
<proteinExistence type="predicted"/>
<feature type="compositionally biased region" description="Polar residues" evidence="1">
    <location>
        <begin position="493"/>
        <end position="508"/>
    </location>
</feature>
<dbReference type="STRING" id="188477.A0A3S1BHP4"/>
<feature type="transmembrane region" description="Helical" evidence="2">
    <location>
        <begin position="416"/>
        <end position="437"/>
    </location>
</feature>